<dbReference type="FunFam" id="3.30.730.10:FF:000008">
    <property type="entry name" value="AP2 domain-containing protein RAP2.8"/>
    <property type="match status" value="1"/>
</dbReference>
<evidence type="ECO:0008006" key="10">
    <source>
        <dbReference type="Google" id="ProtNLM"/>
    </source>
</evidence>
<dbReference type="InterPro" id="IPR036955">
    <property type="entry name" value="AP2/ERF_dom_sf"/>
</dbReference>
<accession>A0A2G5C0Y5</accession>
<dbReference type="PANTHER" id="PTHR31140">
    <property type="entry name" value="B3 DOMAIN-CONTAINING TRANSCRIPTION FACTOR ABI3"/>
    <property type="match status" value="1"/>
</dbReference>
<keyword evidence="2" id="KW-0805">Transcription regulation</keyword>
<dbReference type="GO" id="GO:0003677">
    <property type="term" value="F:DNA binding"/>
    <property type="evidence" value="ECO:0007669"/>
    <property type="project" value="UniProtKB-KW"/>
</dbReference>
<dbReference type="PROSITE" id="PS50863">
    <property type="entry name" value="B3"/>
    <property type="match status" value="1"/>
</dbReference>
<protein>
    <recommendedName>
        <fullName evidence="10">TF-B3 domain-containing protein</fullName>
    </recommendedName>
</protein>
<dbReference type="SMART" id="SM01019">
    <property type="entry name" value="B3"/>
    <property type="match status" value="1"/>
</dbReference>
<evidence type="ECO:0000313" key="9">
    <source>
        <dbReference type="Proteomes" id="UP000230069"/>
    </source>
</evidence>
<keyword evidence="4" id="KW-0804">Transcription</keyword>
<dbReference type="InterPro" id="IPR044800">
    <property type="entry name" value="LEC2-like"/>
</dbReference>
<evidence type="ECO:0000256" key="1">
    <source>
        <dbReference type="ARBA" id="ARBA00004123"/>
    </source>
</evidence>
<dbReference type="InterPro" id="IPR016177">
    <property type="entry name" value="DNA-bd_dom_sf"/>
</dbReference>
<dbReference type="FunCoup" id="A0A2G5C0Y5">
    <property type="interactions" value="24"/>
</dbReference>
<evidence type="ECO:0000256" key="4">
    <source>
        <dbReference type="ARBA" id="ARBA00023163"/>
    </source>
</evidence>
<dbReference type="InterPro" id="IPR001471">
    <property type="entry name" value="AP2/ERF_dom"/>
</dbReference>
<dbReference type="Gene3D" id="2.40.330.10">
    <property type="entry name" value="DNA-binding pseudobarrel domain"/>
    <property type="match status" value="1"/>
</dbReference>
<gene>
    <name evidence="8" type="ORF">AQUCO_14200013v1</name>
</gene>
<evidence type="ECO:0000256" key="2">
    <source>
        <dbReference type="ARBA" id="ARBA00023015"/>
    </source>
</evidence>
<dbReference type="SUPFAM" id="SSF54171">
    <property type="entry name" value="DNA-binding domain"/>
    <property type="match status" value="1"/>
</dbReference>
<dbReference type="GO" id="GO:0003700">
    <property type="term" value="F:DNA-binding transcription factor activity"/>
    <property type="evidence" value="ECO:0007669"/>
    <property type="project" value="InterPro"/>
</dbReference>
<dbReference type="GO" id="GO:0005634">
    <property type="term" value="C:nucleus"/>
    <property type="evidence" value="ECO:0007669"/>
    <property type="project" value="UniProtKB-SubCell"/>
</dbReference>
<dbReference type="EMBL" id="KZ305153">
    <property type="protein sequence ID" value="PIA24942.1"/>
    <property type="molecule type" value="Genomic_DNA"/>
</dbReference>
<feature type="domain" description="TF-B3" evidence="6">
    <location>
        <begin position="182"/>
        <end position="295"/>
    </location>
</feature>
<dbReference type="OrthoDB" id="2020802at2759"/>
<dbReference type="Pfam" id="PF02362">
    <property type="entry name" value="B3"/>
    <property type="match status" value="1"/>
</dbReference>
<keyword evidence="3" id="KW-0238">DNA-binding</keyword>
<dbReference type="PROSITE" id="PS51032">
    <property type="entry name" value="AP2_ERF"/>
    <property type="match status" value="1"/>
</dbReference>
<evidence type="ECO:0000256" key="5">
    <source>
        <dbReference type="ARBA" id="ARBA00023242"/>
    </source>
</evidence>
<dbReference type="PANTHER" id="PTHR31140:SF58">
    <property type="entry name" value="DNA-BINDING PROTEIN RAV1"/>
    <property type="match status" value="1"/>
</dbReference>
<keyword evidence="5" id="KW-0539">Nucleus</keyword>
<dbReference type="SMART" id="SM00380">
    <property type="entry name" value="AP2"/>
    <property type="match status" value="1"/>
</dbReference>
<organism evidence="8 9">
    <name type="scientific">Aquilegia coerulea</name>
    <name type="common">Rocky mountain columbine</name>
    <dbReference type="NCBI Taxonomy" id="218851"/>
    <lineage>
        <taxon>Eukaryota</taxon>
        <taxon>Viridiplantae</taxon>
        <taxon>Streptophyta</taxon>
        <taxon>Embryophyta</taxon>
        <taxon>Tracheophyta</taxon>
        <taxon>Spermatophyta</taxon>
        <taxon>Magnoliopsida</taxon>
        <taxon>Ranunculales</taxon>
        <taxon>Ranunculaceae</taxon>
        <taxon>Thalictroideae</taxon>
        <taxon>Aquilegia</taxon>
    </lineage>
</organism>
<dbReference type="Proteomes" id="UP000230069">
    <property type="component" value="Unassembled WGS sequence"/>
</dbReference>
<evidence type="ECO:0000313" key="8">
    <source>
        <dbReference type="EMBL" id="PIA24942.1"/>
    </source>
</evidence>
<dbReference type="InterPro" id="IPR015300">
    <property type="entry name" value="DNA-bd_pseudobarrel_sf"/>
</dbReference>
<dbReference type="InParanoid" id="A0A2G5C0Y5"/>
<keyword evidence="9" id="KW-1185">Reference proteome</keyword>
<dbReference type="CDD" id="cd00018">
    <property type="entry name" value="AP2"/>
    <property type="match status" value="1"/>
</dbReference>
<dbReference type="Gene3D" id="3.30.730.10">
    <property type="entry name" value="AP2/ERF domain"/>
    <property type="match status" value="1"/>
</dbReference>
<proteinExistence type="predicted"/>
<evidence type="ECO:0000256" key="3">
    <source>
        <dbReference type="ARBA" id="ARBA00023125"/>
    </source>
</evidence>
<dbReference type="SUPFAM" id="SSF101936">
    <property type="entry name" value="DNA-binding pseudobarrel domain"/>
    <property type="match status" value="1"/>
</dbReference>
<feature type="domain" description="AP2/ERF" evidence="7">
    <location>
        <begin position="55"/>
        <end position="110"/>
    </location>
</feature>
<sequence>MPLITSNRVSMEEEETVIMVSNTMMTSEAASDSNIKTSKVCHSSKRQKHDLSSAPYKGVVFHQNGHWGAQIYAKHKRIWLGTFRTEKEAAMAYDSAAVKLRSGDSHRNFPLTTLTIQEAKFQDLYKMDTVLSMIRDKTYNSEFMEFVRNQSQKIEDKVCHINPDNAGDSMDGAGGFLCHQLFQKELTPSDVGKLNRIVIPKKYALKYFPQIYEESENENENKDEGGIDDLQLVFFDRHMRSWEFRYCYWKSSQSYVFTKGWNRFVKEKELKTKDVVTFYKCEQRDMSKTGLPQAFCMIDVQQNNNIGVANGFSTYVGHNNVELQHGFGRHGSPDDRHTKQNIAIRNL</sequence>
<evidence type="ECO:0000259" key="7">
    <source>
        <dbReference type="PROSITE" id="PS51032"/>
    </source>
</evidence>
<name>A0A2G5C0Y5_AQUCA</name>
<reference evidence="8 9" key="1">
    <citation type="submission" date="2017-09" db="EMBL/GenBank/DDBJ databases">
        <title>WGS assembly of Aquilegia coerulea Goldsmith.</title>
        <authorList>
            <person name="Hodges S."/>
            <person name="Kramer E."/>
            <person name="Nordborg M."/>
            <person name="Tomkins J."/>
            <person name="Borevitz J."/>
            <person name="Derieg N."/>
            <person name="Yan J."/>
            <person name="Mihaltcheva S."/>
            <person name="Hayes R.D."/>
            <person name="Rokhsar D."/>
        </authorList>
    </citation>
    <scope>NUCLEOTIDE SEQUENCE [LARGE SCALE GENOMIC DNA]</scope>
    <source>
        <strain evidence="9">cv. Goldsmith</strain>
    </source>
</reference>
<dbReference type="AlphaFoldDB" id="A0A2G5C0Y5"/>
<comment type="subcellular location">
    <subcellularLocation>
        <location evidence="1">Nucleus</location>
    </subcellularLocation>
</comment>
<evidence type="ECO:0000259" key="6">
    <source>
        <dbReference type="PROSITE" id="PS50863"/>
    </source>
</evidence>
<dbReference type="InterPro" id="IPR003340">
    <property type="entry name" value="B3_DNA-bd"/>
</dbReference>
<dbReference type="CDD" id="cd10017">
    <property type="entry name" value="B3_DNA"/>
    <property type="match status" value="1"/>
</dbReference>